<dbReference type="GO" id="GO:0009294">
    <property type="term" value="P:DNA-mediated transformation"/>
    <property type="evidence" value="ECO:0007669"/>
    <property type="project" value="InterPro"/>
</dbReference>
<accession>D1PTG1</accession>
<dbReference type="Gene3D" id="3.40.50.450">
    <property type="match status" value="1"/>
</dbReference>
<dbReference type="EMBL" id="ACKS01000015">
    <property type="protein sequence ID" value="EFA45321.1"/>
    <property type="molecule type" value="Genomic_DNA"/>
</dbReference>
<dbReference type="eggNOG" id="COG0758">
    <property type="taxonomic scope" value="Bacteria"/>
</dbReference>
<evidence type="ECO:0000313" key="4">
    <source>
        <dbReference type="Proteomes" id="UP000003160"/>
    </source>
</evidence>
<sequence length="377" mass="41891">MTTTPQELLNTAILTRLSYFNLNAMVALYRELGSATAIVEQRKELAKMYPGIPQKVMEALRDIDTVRQRAEEELEYDEKHNIRTLCLNDEAYPMRLRECPDAPLMLFYKGTADLNAQRIINIVGTRHSTAYGEDLVRRLVADLRVKCPEIVIVSGLAYGIDVCAHRHALQNNIDTIGVLAHGLDNLYPPRHRDVANAMVTRGGLLTEFMTHTNADRLNFVRRNRITAGISDACILVESARKGGGLITTRISRDYNRDVFAFPGAVGAVYSEGCNNLIRDNGAGLITSADDFLNAMGWDDERAVVAARHAGIERNLFPDLSPEEAKVVALLRKMNDIQLNIISVRTDIPVGKLTSLLLGMEMKGIVKPYAGGTYHLLE</sequence>
<dbReference type="NCBIfam" id="TIGR00732">
    <property type="entry name" value="dprA"/>
    <property type="match status" value="1"/>
</dbReference>
<dbReference type="RefSeq" id="WP_007174595.1">
    <property type="nucleotide sequence ID" value="NZ_GG704782.1"/>
</dbReference>
<evidence type="ECO:0000256" key="1">
    <source>
        <dbReference type="ARBA" id="ARBA00006525"/>
    </source>
</evidence>
<dbReference type="OrthoDB" id="9785707at2"/>
<dbReference type="Proteomes" id="UP000003160">
    <property type="component" value="Unassembled WGS sequence"/>
</dbReference>
<dbReference type="InterPro" id="IPR003488">
    <property type="entry name" value="DprA"/>
</dbReference>
<name>D1PTG1_9BACT</name>
<dbReference type="InterPro" id="IPR057666">
    <property type="entry name" value="DrpA_SLOG"/>
</dbReference>
<comment type="similarity">
    <text evidence="1">Belongs to the DprA/Smf family.</text>
</comment>
<dbReference type="SUPFAM" id="SSF102405">
    <property type="entry name" value="MCP/YpsA-like"/>
    <property type="match status" value="1"/>
</dbReference>
<protein>
    <submittedName>
        <fullName evidence="3">DNA protecting protein DprA</fullName>
    </submittedName>
</protein>
<dbReference type="Pfam" id="PF02481">
    <property type="entry name" value="DNA_processg_A"/>
    <property type="match status" value="1"/>
</dbReference>
<keyword evidence="4" id="KW-1185">Reference proteome</keyword>
<reference evidence="3 4" key="1">
    <citation type="submission" date="2009-10" db="EMBL/GenBank/DDBJ databases">
        <authorList>
            <person name="Qin X."/>
            <person name="Bachman B."/>
            <person name="Battles P."/>
            <person name="Bell A."/>
            <person name="Bess C."/>
            <person name="Bickham C."/>
            <person name="Chaboub L."/>
            <person name="Chen D."/>
            <person name="Coyle M."/>
            <person name="Deiros D.R."/>
            <person name="Dinh H."/>
            <person name="Forbes L."/>
            <person name="Fowler G."/>
            <person name="Francisco L."/>
            <person name="Fu Q."/>
            <person name="Gubbala S."/>
            <person name="Hale W."/>
            <person name="Han Y."/>
            <person name="Hemphill L."/>
            <person name="Highlander S.K."/>
            <person name="Hirani K."/>
            <person name="Hogues M."/>
            <person name="Jackson L."/>
            <person name="Jakkamsetti A."/>
            <person name="Javaid M."/>
            <person name="Jiang H."/>
            <person name="Korchina V."/>
            <person name="Kovar C."/>
            <person name="Lara F."/>
            <person name="Lee S."/>
            <person name="Mata R."/>
            <person name="Mathew T."/>
            <person name="Moen C."/>
            <person name="Morales K."/>
            <person name="Munidasa M."/>
            <person name="Nazareth L."/>
            <person name="Ngo R."/>
            <person name="Nguyen L."/>
            <person name="Okwuonu G."/>
            <person name="Ongeri F."/>
            <person name="Patil S."/>
            <person name="Petrosino J."/>
            <person name="Pham C."/>
            <person name="Pham P."/>
            <person name="Pu L.-L."/>
            <person name="Puazo M."/>
            <person name="Raj R."/>
            <person name="Reid J."/>
            <person name="Rouhana J."/>
            <person name="Saada N."/>
            <person name="Shang Y."/>
            <person name="Simmons D."/>
            <person name="Thornton R."/>
            <person name="Warren J."/>
            <person name="Weissenberger G."/>
            <person name="Zhang J."/>
            <person name="Zhang L."/>
            <person name="Zhou C."/>
            <person name="Zhu D."/>
            <person name="Muzny D."/>
            <person name="Worley K."/>
            <person name="Gibbs R."/>
        </authorList>
    </citation>
    <scope>NUCLEOTIDE SEQUENCE [LARGE SCALE GENOMIC DNA]</scope>
    <source>
        <strain evidence="3 4">DSM 17361</strain>
    </source>
</reference>
<proteinExistence type="inferred from homology"/>
<dbReference type="HOGENOM" id="CLU_029601_0_3_10"/>
<comment type="caution">
    <text evidence="3">The sequence shown here is derived from an EMBL/GenBank/DDBJ whole genome shotgun (WGS) entry which is preliminary data.</text>
</comment>
<dbReference type="PANTHER" id="PTHR43022:SF1">
    <property type="entry name" value="PROTEIN SMF"/>
    <property type="match status" value="1"/>
</dbReference>
<feature type="domain" description="Smf/DprA SLOG" evidence="2">
    <location>
        <begin position="84"/>
        <end position="295"/>
    </location>
</feature>
<organism evidence="3 4">
    <name type="scientific">Hallella bergensis DSM 17361</name>
    <dbReference type="NCBI Taxonomy" id="585502"/>
    <lineage>
        <taxon>Bacteria</taxon>
        <taxon>Pseudomonadati</taxon>
        <taxon>Bacteroidota</taxon>
        <taxon>Bacteroidia</taxon>
        <taxon>Bacteroidales</taxon>
        <taxon>Prevotellaceae</taxon>
        <taxon>Hallella</taxon>
    </lineage>
</organism>
<gene>
    <name evidence="3" type="primary">dprA</name>
    <name evidence="3" type="ORF">HMPREF0645_0246</name>
</gene>
<evidence type="ECO:0000313" key="3">
    <source>
        <dbReference type="EMBL" id="EFA45321.1"/>
    </source>
</evidence>
<evidence type="ECO:0000259" key="2">
    <source>
        <dbReference type="Pfam" id="PF02481"/>
    </source>
</evidence>
<dbReference type="AlphaFoldDB" id="D1PTG1"/>
<dbReference type="PANTHER" id="PTHR43022">
    <property type="entry name" value="PROTEIN SMF"/>
    <property type="match status" value="1"/>
</dbReference>